<proteinExistence type="predicted"/>
<dbReference type="Gene3D" id="3.30.2000.30">
    <property type="match status" value="1"/>
</dbReference>
<sequence length="132" mass="15143">MGVDMKQPDQLLHDELFRISEGLGFATYPYLPSDSASYPFVVMGEIQTLPRATKSRLIGRLSSTVHVWGRVDDRKQLSDMAGQLLSSYFAIKNIDGMHFSAEVNESSIDSNRDNSTDEELYHFIIYLFYKFY</sequence>
<evidence type="ECO:0008006" key="2">
    <source>
        <dbReference type="Google" id="ProtNLM"/>
    </source>
</evidence>
<name>A0A8S5QRX0_9VIRU</name>
<dbReference type="InterPro" id="IPR053745">
    <property type="entry name" value="Viral_Tail_Comp_sf"/>
</dbReference>
<protein>
    <recommendedName>
        <fullName evidence="2">Capsid and scaffold protein</fullName>
    </recommendedName>
</protein>
<accession>A0A8S5QRX0</accession>
<organism evidence="1">
    <name type="scientific">Phage sp. ctvTz5</name>
    <dbReference type="NCBI Taxonomy" id="2826754"/>
    <lineage>
        <taxon>Viruses</taxon>
    </lineage>
</organism>
<reference evidence="1" key="1">
    <citation type="journal article" date="2021" name="Proc. Natl. Acad. Sci. U.S.A.">
        <title>A Catalog of Tens of Thousands of Viruses from Human Metagenomes Reveals Hidden Associations with Chronic Diseases.</title>
        <authorList>
            <person name="Tisza M.J."/>
            <person name="Buck C.B."/>
        </authorList>
    </citation>
    <scope>NUCLEOTIDE SEQUENCE</scope>
    <source>
        <strain evidence="1">CtvTz5</strain>
    </source>
</reference>
<dbReference type="EMBL" id="BK015713">
    <property type="protein sequence ID" value="DAE21569.1"/>
    <property type="molecule type" value="Genomic_DNA"/>
</dbReference>
<evidence type="ECO:0000313" key="1">
    <source>
        <dbReference type="EMBL" id="DAE21569.1"/>
    </source>
</evidence>